<dbReference type="GO" id="GO:0051537">
    <property type="term" value="F:2 iron, 2 sulfur cluster binding"/>
    <property type="evidence" value="ECO:0007669"/>
    <property type="project" value="TreeGrafter"/>
</dbReference>
<gene>
    <name evidence="3" type="ORF">OGAPHI_006514</name>
</gene>
<dbReference type="InterPro" id="IPR000361">
    <property type="entry name" value="ATAP_core_dom"/>
</dbReference>
<evidence type="ECO:0000313" key="4">
    <source>
        <dbReference type="Proteomes" id="UP000769157"/>
    </source>
</evidence>
<evidence type="ECO:0000313" key="3">
    <source>
        <dbReference type="EMBL" id="KAH3661664.1"/>
    </source>
</evidence>
<dbReference type="Proteomes" id="UP000769157">
    <property type="component" value="Unassembled WGS sequence"/>
</dbReference>
<dbReference type="GO" id="GO:0005506">
    <property type="term" value="F:iron ion binding"/>
    <property type="evidence" value="ECO:0007669"/>
    <property type="project" value="TreeGrafter"/>
</dbReference>
<dbReference type="InterPro" id="IPR016092">
    <property type="entry name" value="ATAP"/>
</dbReference>
<dbReference type="GO" id="GO:0005739">
    <property type="term" value="C:mitochondrion"/>
    <property type="evidence" value="ECO:0007669"/>
    <property type="project" value="TreeGrafter"/>
</dbReference>
<proteinExistence type="inferred from homology"/>
<organism evidence="3 4">
    <name type="scientific">Ogataea philodendri</name>
    <dbReference type="NCBI Taxonomy" id="1378263"/>
    <lineage>
        <taxon>Eukaryota</taxon>
        <taxon>Fungi</taxon>
        <taxon>Dikarya</taxon>
        <taxon>Ascomycota</taxon>
        <taxon>Saccharomycotina</taxon>
        <taxon>Pichiomycetes</taxon>
        <taxon>Pichiales</taxon>
        <taxon>Pichiaceae</taxon>
        <taxon>Ogataea</taxon>
    </lineage>
</organism>
<evidence type="ECO:0000259" key="2">
    <source>
        <dbReference type="Pfam" id="PF01521"/>
    </source>
</evidence>
<protein>
    <recommendedName>
        <fullName evidence="2">Core domain-containing protein</fullName>
    </recommendedName>
</protein>
<dbReference type="PANTHER" id="PTHR43011">
    <property type="entry name" value="IRON-SULFUR CLUSTER ASSEMBLY 2 HOMOLOG, MITOCHONDRIAL"/>
    <property type="match status" value="1"/>
</dbReference>
<dbReference type="Pfam" id="PF01521">
    <property type="entry name" value="Fe-S_biosyn"/>
    <property type="match status" value="1"/>
</dbReference>
<dbReference type="InterPro" id="IPR035903">
    <property type="entry name" value="HesB-like_dom_sf"/>
</dbReference>
<dbReference type="PANTHER" id="PTHR43011:SF1">
    <property type="entry name" value="IRON-SULFUR CLUSTER ASSEMBLY 2 HOMOLOG, MITOCHONDRIAL"/>
    <property type="match status" value="1"/>
</dbReference>
<comment type="similarity">
    <text evidence="1">Belongs to the HesB/IscA family.</text>
</comment>
<keyword evidence="4" id="KW-1185">Reference proteome</keyword>
<dbReference type="OrthoDB" id="1938621at2759"/>
<dbReference type="NCBIfam" id="TIGR00049">
    <property type="entry name" value="iron-sulfur cluster assembly accessory protein"/>
    <property type="match status" value="1"/>
</dbReference>
<comment type="caution">
    <text evidence="3">The sequence shown here is derived from an EMBL/GenBank/DDBJ whole genome shotgun (WGS) entry which is preliminary data.</text>
</comment>
<dbReference type="AlphaFoldDB" id="A0A9P8NZ15"/>
<sequence length="259" mass="29574">MLTDSSKRSVFRSVSEDRWLIKIQSYSDDWSLRNSSRFEHRWGRIWTIPEESTKYKRTLRMSSDNEAVLKTAWRTNCLPVFKNSLAKYSTERLIGASLRQLPLVARPLVPVRHYAPPLADFTKTKVQNQQYSDHNSLPLFIAITPAAAEKLNSISLEDHDSNLALRVQVESGGCHGFQYHLKLTSMDTFQPEEDSVFVRDGARVIVDKTSLEILRDSKIDYVHELIGSQFKVVDSPFTKSSCGCGSSFDFDFDKLNQST</sequence>
<reference evidence="3" key="2">
    <citation type="submission" date="2021-01" db="EMBL/GenBank/DDBJ databases">
        <authorList>
            <person name="Schikora-Tamarit M.A."/>
        </authorList>
    </citation>
    <scope>NUCLEOTIDE SEQUENCE</scope>
    <source>
        <strain evidence="3">CBS6075</strain>
    </source>
</reference>
<feature type="domain" description="Core" evidence="2">
    <location>
        <begin position="141"/>
        <end position="245"/>
    </location>
</feature>
<dbReference type="FunFam" id="2.60.300.12:FF:000013">
    <property type="entry name" value="Iron-sulfur assembly protein 2"/>
    <property type="match status" value="1"/>
</dbReference>
<dbReference type="GeneID" id="70238478"/>
<dbReference type="EMBL" id="JAEUBE010000439">
    <property type="protein sequence ID" value="KAH3661664.1"/>
    <property type="molecule type" value="Genomic_DNA"/>
</dbReference>
<name>A0A9P8NZ15_9ASCO</name>
<evidence type="ECO:0000256" key="1">
    <source>
        <dbReference type="ARBA" id="ARBA00006718"/>
    </source>
</evidence>
<accession>A0A9P8NZ15</accession>
<dbReference type="GO" id="GO:0016226">
    <property type="term" value="P:iron-sulfur cluster assembly"/>
    <property type="evidence" value="ECO:0007669"/>
    <property type="project" value="InterPro"/>
</dbReference>
<reference evidence="3" key="1">
    <citation type="journal article" date="2021" name="Open Biol.">
        <title>Shared evolutionary footprints suggest mitochondrial oxidative damage underlies multiple complex I losses in fungi.</title>
        <authorList>
            <person name="Schikora-Tamarit M.A."/>
            <person name="Marcet-Houben M."/>
            <person name="Nosek J."/>
            <person name="Gabaldon T."/>
        </authorList>
    </citation>
    <scope>NUCLEOTIDE SEQUENCE</scope>
    <source>
        <strain evidence="3">CBS6075</strain>
    </source>
</reference>
<dbReference type="SUPFAM" id="SSF89360">
    <property type="entry name" value="HesB-like domain"/>
    <property type="match status" value="1"/>
</dbReference>
<dbReference type="Gene3D" id="2.60.300.12">
    <property type="entry name" value="HesB-like domain"/>
    <property type="match status" value="1"/>
</dbReference>
<dbReference type="GO" id="GO:0051539">
    <property type="term" value="F:4 iron, 4 sulfur cluster binding"/>
    <property type="evidence" value="ECO:0007669"/>
    <property type="project" value="TreeGrafter"/>
</dbReference>
<dbReference type="RefSeq" id="XP_046058777.1">
    <property type="nucleotide sequence ID" value="XM_046207808.1"/>
</dbReference>